<reference evidence="3" key="2">
    <citation type="submission" date="2012-02" db="EMBL/GenBank/DDBJ databases">
        <authorList>
            <person name="Genoscope - CEA"/>
        </authorList>
    </citation>
    <scope>NUCLEOTIDE SEQUENCE</scope>
</reference>
<dbReference type="InterPro" id="IPR036866">
    <property type="entry name" value="RibonucZ/Hydroxyglut_hydro"/>
</dbReference>
<dbReference type="InterPro" id="IPR051682">
    <property type="entry name" value="Mito_Persulfide_Diox"/>
</dbReference>
<dbReference type="GO" id="GO:0006749">
    <property type="term" value="P:glutathione metabolic process"/>
    <property type="evidence" value="ECO:0007669"/>
    <property type="project" value="InterPro"/>
</dbReference>
<reference evidence="3" key="1">
    <citation type="journal article" date="2012" name="Environ. Microbiol.">
        <title>Genomic content of uncultured Bacteroidetes from contrasting oceanic provinces in the North Atlantic Ocean.</title>
        <authorList>
            <person name="Gomez-Pereira P.R."/>
            <person name="Schuler M."/>
            <person name="Fuchs B.M."/>
            <person name="Bennke C."/>
            <person name="Teeling H."/>
            <person name="Waldmann J."/>
            <person name="Richter M."/>
            <person name="Barbe V."/>
            <person name="Bataille E."/>
            <person name="Glockner F.O."/>
            <person name="Amann R."/>
        </authorList>
    </citation>
    <scope>NUCLEOTIDE SEQUENCE</scope>
</reference>
<evidence type="ECO:0000256" key="1">
    <source>
        <dbReference type="ARBA" id="ARBA00022723"/>
    </source>
</evidence>
<dbReference type="Gene3D" id="3.40.250.10">
    <property type="entry name" value="Rhodanese-like domain"/>
    <property type="match status" value="2"/>
</dbReference>
<dbReference type="GO" id="GO:0070813">
    <property type="term" value="P:hydrogen sulfide metabolic process"/>
    <property type="evidence" value="ECO:0007669"/>
    <property type="project" value="TreeGrafter"/>
</dbReference>
<feature type="domain" description="Rhodanese" evidence="2">
    <location>
        <begin position="371"/>
        <end position="452"/>
    </location>
</feature>
<dbReference type="SMART" id="SM00450">
    <property type="entry name" value="RHOD"/>
    <property type="match status" value="2"/>
</dbReference>
<evidence type="ECO:0000313" key="3">
    <source>
        <dbReference type="EMBL" id="CCG00490.1"/>
    </source>
</evidence>
<dbReference type="SUPFAM" id="SSF52821">
    <property type="entry name" value="Rhodanese/Cell cycle control phosphatase"/>
    <property type="match status" value="2"/>
</dbReference>
<dbReference type="InterPro" id="IPR036873">
    <property type="entry name" value="Rhodanese-like_dom_sf"/>
</dbReference>
<dbReference type="CDD" id="cd07724">
    <property type="entry name" value="POD-like_MBL-fold"/>
    <property type="match status" value="1"/>
</dbReference>
<dbReference type="Pfam" id="PF00581">
    <property type="entry name" value="Rhodanese"/>
    <property type="match status" value="2"/>
</dbReference>
<dbReference type="PANTHER" id="PTHR43084">
    <property type="entry name" value="PERSULFIDE DIOXYGENASE ETHE1"/>
    <property type="match status" value="1"/>
</dbReference>
<feature type="domain" description="Rhodanese" evidence="2">
    <location>
        <begin position="266"/>
        <end position="357"/>
    </location>
</feature>
<name>H6RHH9_9BACT</name>
<dbReference type="SMART" id="SM00849">
    <property type="entry name" value="Lactamase_B"/>
    <property type="match status" value="1"/>
</dbReference>
<dbReference type="Pfam" id="PF00753">
    <property type="entry name" value="Lactamase_B"/>
    <property type="match status" value="1"/>
</dbReference>
<organism evidence="3">
    <name type="scientific">uncultured Flavobacteriia bacterium</name>
    <dbReference type="NCBI Taxonomy" id="212695"/>
    <lineage>
        <taxon>Bacteria</taxon>
        <taxon>Pseudomonadati</taxon>
        <taxon>Bacteroidota</taxon>
        <taxon>Flavobacteriia</taxon>
        <taxon>environmental samples</taxon>
    </lineage>
</organism>
<dbReference type="CDD" id="cd00158">
    <property type="entry name" value="RHOD"/>
    <property type="match status" value="2"/>
</dbReference>
<proteinExistence type="predicted"/>
<sequence>MKVEQIYTECLSQGSYYIESNNEVAIIDPIREIDSYIEKAKISGSTIKYIFETHIHADFISGHLNLAKKTGANIIYGPKAKTSFKTINAKDYEEFKLGDVTIVAVHTPGHTIESTTYLLRDSHGKDHAVFTGDTLFLGDVGRPDLSQKSTLSNRDLASMLYDSLRNKIMILDDDVIVYPGHGQGTSCGKDLSSETVGKLGDQKLTNYALREKMTKAEFVNEVLDGLEEPPKYFPSNVHLNKKGYLEPHLILNNSLKPLDVSYVENMMKDVILLDVRNKDDFAKSHIPGSIFIGLEGRFAPWAGEILEDINQPIILIAPDGKEEEAILRLSRVGFDNIKGYLLGGINSWTKANRNVESIENIDPEDFASLSSKNNLNILDVRSQSENNSKSLKESLNIPLINLKDKIQSVNDNEKLYIHCKGGYRSMIACSILNSRSITNIVNIKGGFDKISTFI</sequence>
<keyword evidence="1" id="KW-0479">Metal-binding</keyword>
<dbReference type="EMBL" id="FO117609">
    <property type="protein sequence ID" value="CCG00490.1"/>
    <property type="molecule type" value="Genomic_DNA"/>
</dbReference>
<dbReference type="PANTHER" id="PTHR43084:SF1">
    <property type="entry name" value="PERSULFIDE DIOXYGENASE ETHE1, MITOCHONDRIAL"/>
    <property type="match status" value="1"/>
</dbReference>
<evidence type="ECO:0000259" key="2">
    <source>
        <dbReference type="PROSITE" id="PS50206"/>
    </source>
</evidence>
<dbReference type="GO" id="GO:0046872">
    <property type="term" value="F:metal ion binding"/>
    <property type="evidence" value="ECO:0007669"/>
    <property type="project" value="UniProtKB-KW"/>
</dbReference>
<dbReference type="GO" id="GO:0050313">
    <property type="term" value="F:sulfur dioxygenase activity"/>
    <property type="evidence" value="ECO:0007669"/>
    <property type="project" value="InterPro"/>
</dbReference>
<dbReference type="InterPro" id="IPR001279">
    <property type="entry name" value="Metallo-B-lactamas"/>
</dbReference>
<dbReference type="FunFam" id="3.60.15.10:FF:000030">
    <property type="entry name" value="Metallo-beta-lactamase family protein"/>
    <property type="match status" value="1"/>
</dbReference>
<dbReference type="AlphaFoldDB" id="H6RHH9"/>
<protein>
    <submittedName>
        <fullName evidence="3">Metallo-beta-lactamase superfamily protein</fullName>
    </submittedName>
</protein>
<dbReference type="InterPro" id="IPR001763">
    <property type="entry name" value="Rhodanese-like_dom"/>
</dbReference>
<dbReference type="PROSITE" id="PS50206">
    <property type="entry name" value="RHODANESE_3"/>
    <property type="match status" value="2"/>
</dbReference>
<gene>
    <name evidence="3" type="ORF">VIS_S18DDB100017</name>
</gene>
<accession>H6RHH9</accession>
<dbReference type="SUPFAM" id="SSF56281">
    <property type="entry name" value="Metallo-hydrolase/oxidoreductase"/>
    <property type="match status" value="1"/>
</dbReference>
<dbReference type="Gene3D" id="3.60.15.10">
    <property type="entry name" value="Ribonuclease Z/Hydroxyacylglutathione hydrolase-like"/>
    <property type="match status" value="1"/>
</dbReference>
<dbReference type="InterPro" id="IPR044528">
    <property type="entry name" value="POD-like_MBL-fold"/>
</dbReference>